<gene>
    <name evidence="1" type="ordered locus">Cycma_0443</name>
</gene>
<sequence length="54" mass="6481">MLVRKNLNYDTFRTINFANEIIFDRKQETAFLLRVETTSKPDIFLLFSCVYRTS</sequence>
<evidence type="ECO:0000313" key="2">
    <source>
        <dbReference type="Proteomes" id="UP000001635"/>
    </source>
</evidence>
<reference evidence="2" key="1">
    <citation type="submission" date="2011-07" db="EMBL/GenBank/DDBJ databases">
        <title>The complete genome of Cyclobacterium marinum DSM 745.</title>
        <authorList>
            <person name="Lucas S."/>
            <person name="Han J."/>
            <person name="Lapidus A."/>
            <person name="Bruce D."/>
            <person name="Goodwin L."/>
            <person name="Pitluck S."/>
            <person name="Peters L."/>
            <person name="Kyrpides N."/>
            <person name="Mavromatis K."/>
            <person name="Ivanova N."/>
            <person name="Ovchinnikova G."/>
            <person name="Chertkov O."/>
            <person name="Detter J.C."/>
            <person name="Tapia R."/>
            <person name="Han C."/>
            <person name="Land M."/>
            <person name="Hauser L."/>
            <person name="Markowitz V."/>
            <person name="Cheng J.-F."/>
            <person name="Hugenholtz P."/>
            <person name="Woyke T."/>
            <person name="Wu D."/>
            <person name="Tindall B."/>
            <person name="Schuetze A."/>
            <person name="Brambilla E."/>
            <person name="Klenk H.-P."/>
            <person name="Eisen J.A."/>
        </authorList>
    </citation>
    <scope>NUCLEOTIDE SEQUENCE [LARGE SCALE GENOMIC DNA]</scope>
    <source>
        <strain evidence="2">ATCC 25205 / DSM 745 / LMG 13164 / NCIMB 1802</strain>
    </source>
</reference>
<dbReference type="EMBL" id="CP002955">
    <property type="protein sequence ID" value="AEL24221.1"/>
    <property type="molecule type" value="Genomic_DNA"/>
</dbReference>
<dbReference type="KEGG" id="cmr:Cycma_0443"/>
<dbReference type="AlphaFoldDB" id="G0IWM9"/>
<name>G0IWM9_CYCMS</name>
<dbReference type="Proteomes" id="UP000001635">
    <property type="component" value="Chromosome"/>
</dbReference>
<keyword evidence="2" id="KW-1185">Reference proteome</keyword>
<organism evidence="1 2">
    <name type="scientific">Cyclobacterium marinum (strain ATCC 25205 / DSM 745 / LMG 13164 / NCIMB 1802)</name>
    <name type="common">Flectobacillus marinus</name>
    <dbReference type="NCBI Taxonomy" id="880070"/>
    <lineage>
        <taxon>Bacteria</taxon>
        <taxon>Pseudomonadati</taxon>
        <taxon>Bacteroidota</taxon>
        <taxon>Cytophagia</taxon>
        <taxon>Cytophagales</taxon>
        <taxon>Cyclobacteriaceae</taxon>
        <taxon>Cyclobacterium</taxon>
    </lineage>
</organism>
<protein>
    <submittedName>
        <fullName evidence="1">Uncharacterized protein</fullName>
    </submittedName>
</protein>
<accession>G0IWM9</accession>
<dbReference type="HOGENOM" id="CLU_3042585_0_0_10"/>
<evidence type="ECO:0000313" key="1">
    <source>
        <dbReference type="EMBL" id="AEL24221.1"/>
    </source>
</evidence>
<proteinExistence type="predicted"/>